<dbReference type="PANTHER" id="PTHR11062">
    <property type="entry name" value="EXOSTOSIN HEPARAN SULFATE GLYCOSYLTRANSFERASE -RELATED"/>
    <property type="match status" value="1"/>
</dbReference>
<keyword evidence="4" id="KW-0735">Signal-anchor</keyword>
<comment type="similarity">
    <text evidence="2">Belongs to the glycosyltransferase 47 family.</text>
</comment>
<evidence type="ECO:0000256" key="5">
    <source>
        <dbReference type="ARBA" id="ARBA00023034"/>
    </source>
</evidence>
<evidence type="ECO:0000256" key="3">
    <source>
        <dbReference type="ARBA" id="ARBA00022676"/>
    </source>
</evidence>
<gene>
    <name evidence="9" type="primary">LOC120274731</name>
</gene>
<organism evidence="8 9">
    <name type="scientific">Dioscorea cayennensis subsp. rotundata</name>
    <name type="common">White Guinea yam</name>
    <name type="synonym">Dioscorea rotundata</name>
    <dbReference type="NCBI Taxonomy" id="55577"/>
    <lineage>
        <taxon>Eukaryota</taxon>
        <taxon>Viridiplantae</taxon>
        <taxon>Streptophyta</taxon>
        <taxon>Embryophyta</taxon>
        <taxon>Tracheophyta</taxon>
        <taxon>Spermatophyta</taxon>
        <taxon>Magnoliopsida</taxon>
        <taxon>Liliopsida</taxon>
        <taxon>Dioscoreales</taxon>
        <taxon>Dioscoreaceae</taxon>
        <taxon>Dioscorea</taxon>
    </lineage>
</organism>
<evidence type="ECO:0000256" key="6">
    <source>
        <dbReference type="SAM" id="MobiDB-lite"/>
    </source>
</evidence>
<evidence type="ECO:0000259" key="7">
    <source>
        <dbReference type="Pfam" id="PF03016"/>
    </source>
</evidence>
<feature type="domain" description="Exostosin GT47" evidence="7">
    <location>
        <begin position="65"/>
        <end position="407"/>
    </location>
</feature>
<dbReference type="GeneID" id="120274731"/>
<comment type="subcellular location">
    <subcellularLocation>
        <location evidence="1">Golgi apparatus membrane</location>
        <topology evidence="1">Single-pass type II membrane protein</topology>
    </subcellularLocation>
</comment>
<keyword evidence="5" id="KW-0333">Golgi apparatus</keyword>
<dbReference type="AlphaFoldDB" id="A0AB40CBC2"/>
<evidence type="ECO:0000256" key="1">
    <source>
        <dbReference type="ARBA" id="ARBA00004323"/>
    </source>
</evidence>
<dbReference type="PANTHER" id="PTHR11062:SF214">
    <property type="entry name" value="XYLOGLUCAN GALACTOSYLTRANSFERASE XLT2"/>
    <property type="match status" value="1"/>
</dbReference>
<sequence length="483" mass="54930">MLRRSETSPLDQTHSSLKKQKNSSSSSSSSHCLTLLITLATLSIQLLLLLLHSSRRSTEPLPQDCNSGLVYVYDLPPYFNKDLIDDCDNLTPWRSLCYQLSNSGFGPKTTDLAGTIPDHLLSSWHTTDQFAAELIYHYRILSHPCRTTNPSHATAFYIPFYAGLAVGKHLWSPNSTAQDRDRDCSLLLNWLAKQESWNQSNGQDHFIVFGRITWDFRRAKDSDWGSSFLFMPAMRHVTRLLLERSPWDKRDVGIPYPTGFHPTTPGEVRDWQSFVLSRNRSTLFSFAGSARAKFTDDFRGLLMKECEQAEEQCRSVSCMADGQCIGGGGGSALSLFLNSAFCLQPRGDSFTRRSMFDCIVAGAIPVMFWRRSAYEQYEWYLPMGEEKEKEWSVFVDRRKVRRGVVRVKEVLEGIEEEKVRRMREKVVELIPKLVYSAGSGYMEDAVDVALNGLFRRVEERRRSRSREEGKPGGGGTFAWFGAA</sequence>
<evidence type="ECO:0000313" key="8">
    <source>
        <dbReference type="Proteomes" id="UP001515500"/>
    </source>
</evidence>
<evidence type="ECO:0000313" key="9">
    <source>
        <dbReference type="RefSeq" id="XP_039137201.1"/>
    </source>
</evidence>
<proteinExistence type="inferred from homology"/>
<dbReference type="InterPro" id="IPR004263">
    <property type="entry name" value="Exostosin"/>
</dbReference>
<dbReference type="Pfam" id="PF03016">
    <property type="entry name" value="Exostosin_GT47"/>
    <property type="match status" value="1"/>
</dbReference>
<dbReference type="RefSeq" id="XP_039137201.1">
    <property type="nucleotide sequence ID" value="XM_039281267.1"/>
</dbReference>
<dbReference type="GO" id="GO:0008378">
    <property type="term" value="F:galactosyltransferase activity"/>
    <property type="evidence" value="ECO:0007669"/>
    <property type="project" value="TreeGrafter"/>
</dbReference>
<accession>A0AB40CBC2</accession>
<feature type="region of interest" description="Disordered" evidence="6">
    <location>
        <begin position="1"/>
        <end position="29"/>
    </location>
</feature>
<evidence type="ECO:0000256" key="4">
    <source>
        <dbReference type="ARBA" id="ARBA00022968"/>
    </source>
</evidence>
<dbReference type="GO" id="GO:0009969">
    <property type="term" value="P:xyloglucan biosynthetic process"/>
    <property type="evidence" value="ECO:0007669"/>
    <property type="project" value="TreeGrafter"/>
</dbReference>
<keyword evidence="3" id="KW-0808">Transferase</keyword>
<dbReference type="GO" id="GO:0000139">
    <property type="term" value="C:Golgi membrane"/>
    <property type="evidence" value="ECO:0007669"/>
    <property type="project" value="UniProtKB-SubCell"/>
</dbReference>
<reference evidence="9" key="1">
    <citation type="submission" date="2025-08" db="UniProtKB">
        <authorList>
            <consortium name="RefSeq"/>
        </authorList>
    </citation>
    <scope>IDENTIFICATION</scope>
</reference>
<protein>
    <submittedName>
        <fullName evidence="9">Xyloglucan galactosyltransferase XLT2-like</fullName>
    </submittedName>
</protein>
<dbReference type="InterPro" id="IPR040911">
    <property type="entry name" value="Exostosin_GT47"/>
</dbReference>
<name>A0AB40CBC2_DIOCR</name>
<dbReference type="Proteomes" id="UP001515500">
    <property type="component" value="Chromosome 13"/>
</dbReference>
<evidence type="ECO:0000256" key="2">
    <source>
        <dbReference type="ARBA" id="ARBA00010271"/>
    </source>
</evidence>
<keyword evidence="3" id="KW-0328">Glycosyltransferase</keyword>
<keyword evidence="8" id="KW-1185">Reference proteome</keyword>
<keyword evidence="4" id="KW-0812">Transmembrane</keyword>